<feature type="transmembrane region" description="Helical" evidence="1">
    <location>
        <begin position="7"/>
        <end position="28"/>
    </location>
</feature>
<feature type="transmembrane region" description="Helical" evidence="1">
    <location>
        <begin position="48"/>
        <end position="78"/>
    </location>
</feature>
<evidence type="ECO:0000256" key="1">
    <source>
        <dbReference type="SAM" id="Phobius"/>
    </source>
</evidence>
<feature type="transmembrane region" description="Helical" evidence="1">
    <location>
        <begin position="119"/>
        <end position="136"/>
    </location>
</feature>
<gene>
    <name evidence="2" type="ORF">AB3G32_11915</name>
</gene>
<dbReference type="GO" id="GO:0005886">
    <property type="term" value="C:plasma membrane"/>
    <property type="evidence" value="ECO:0007669"/>
    <property type="project" value="TreeGrafter"/>
</dbReference>
<keyword evidence="1" id="KW-0812">Transmembrane</keyword>
<keyword evidence="1" id="KW-0472">Membrane</keyword>
<evidence type="ECO:0000313" key="2">
    <source>
        <dbReference type="EMBL" id="XDV01031.1"/>
    </source>
</evidence>
<dbReference type="AlphaFoldDB" id="A0AB39WHM0"/>
<dbReference type="PANTHER" id="PTHR40106">
    <property type="entry name" value="INNER MEMBRANE PROTEIN RCLC"/>
    <property type="match status" value="1"/>
</dbReference>
<dbReference type="PANTHER" id="PTHR40106:SF1">
    <property type="entry name" value="INNER MEMBRANE PROTEIN RCLC"/>
    <property type="match status" value="1"/>
</dbReference>
<dbReference type="GO" id="GO:1901530">
    <property type="term" value="P:response to hypochlorite"/>
    <property type="evidence" value="ECO:0007669"/>
    <property type="project" value="TreeGrafter"/>
</dbReference>
<sequence>MSKINKLGYKIAVSGVVVVLLWIGFFKFTPSEAVGIKPYVENHFLMSWMYKVLSVQIVSNIIGLFEIIVGIGLIWSLFKPQVGKIFGWASVVIFGTTLSFLLTTPGINKIIDGVPATDFFVLKDIMALGISLMVVYNEAGLVEK</sequence>
<dbReference type="RefSeq" id="WP_369764962.1">
    <property type="nucleotide sequence ID" value="NZ_CP165627.1"/>
</dbReference>
<reference evidence="2" key="1">
    <citation type="submission" date="2024-07" db="EMBL/GenBank/DDBJ databases">
        <authorList>
            <person name="Biller S.J."/>
        </authorList>
    </citation>
    <scope>NUCLEOTIDE SEQUENCE</scope>
    <source>
        <strain evidence="2">WC2429</strain>
    </source>
</reference>
<dbReference type="PIRSF" id="PIRSF028065">
    <property type="entry name" value="UCP028065"/>
    <property type="match status" value="1"/>
</dbReference>
<accession>A0AB39WHM0</accession>
<protein>
    <submittedName>
        <fullName evidence="2">DUF417 family protein</fullName>
    </submittedName>
</protein>
<dbReference type="Pfam" id="PF04224">
    <property type="entry name" value="DUF417"/>
    <property type="match status" value="1"/>
</dbReference>
<dbReference type="EMBL" id="CP165627">
    <property type="protein sequence ID" value="XDV01031.1"/>
    <property type="molecule type" value="Genomic_DNA"/>
</dbReference>
<keyword evidence="1" id="KW-1133">Transmembrane helix</keyword>
<dbReference type="InterPro" id="IPR007339">
    <property type="entry name" value="RclC-like"/>
</dbReference>
<dbReference type="InterPro" id="IPR016865">
    <property type="entry name" value="RclC"/>
</dbReference>
<name>A0AB39WHM0_9FLAO</name>
<proteinExistence type="predicted"/>
<organism evidence="2">
    <name type="scientific">Flavobacterium sp. WC2429</name>
    <dbReference type="NCBI Taxonomy" id="3234140"/>
    <lineage>
        <taxon>Bacteria</taxon>
        <taxon>Pseudomonadati</taxon>
        <taxon>Bacteroidota</taxon>
        <taxon>Flavobacteriia</taxon>
        <taxon>Flavobacteriales</taxon>
        <taxon>Flavobacteriaceae</taxon>
        <taxon>Flavobacterium</taxon>
    </lineage>
</organism>
<feature type="transmembrane region" description="Helical" evidence="1">
    <location>
        <begin position="85"/>
        <end position="107"/>
    </location>
</feature>